<evidence type="ECO:0008006" key="4">
    <source>
        <dbReference type="Google" id="ProtNLM"/>
    </source>
</evidence>
<proteinExistence type="predicted"/>
<dbReference type="EMBL" id="SRSC01000001">
    <property type="protein sequence ID" value="TGU74387.1"/>
    <property type="molecule type" value="Genomic_DNA"/>
</dbReference>
<evidence type="ECO:0000313" key="2">
    <source>
        <dbReference type="EMBL" id="TGU74387.1"/>
    </source>
</evidence>
<reference evidence="2 3" key="1">
    <citation type="submission" date="2019-04" db="EMBL/GenBank/DDBJ databases">
        <title>Geobacter oryzae sp. nov., ferric-reducing bacteria isolated from paddy soil.</title>
        <authorList>
            <person name="Xu Z."/>
            <person name="Masuda Y."/>
            <person name="Itoh H."/>
            <person name="Senoo K."/>
        </authorList>
    </citation>
    <scope>NUCLEOTIDE SEQUENCE [LARGE SCALE GENOMIC DNA]</scope>
    <source>
        <strain evidence="2 3">Red111</strain>
    </source>
</reference>
<dbReference type="PROSITE" id="PS51257">
    <property type="entry name" value="PROKAR_LIPOPROTEIN"/>
    <property type="match status" value="1"/>
</dbReference>
<name>A0A4S1CKY1_9BACT</name>
<sequence length="198" mass="21601">MKRKILWLVLAAVLVALAGCGGGSDRPVLETTIESDLNVDGDIFEPLNGDPRTVTQGATVLTGVTSTGEYRGFLSFPLNTIPLDAYIHSATLTFTLVPPTDNIPLEMELVSFQPSSGLLPSYYEEGLTIYASSLYTLPAPNAFNQVSFNVTSLMREAQRRGFDDLQLRVLENRDFAVQGLVELSESNLTPPKLVVVYD</sequence>
<evidence type="ECO:0000313" key="3">
    <source>
        <dbReference type="Proteomes" id="UP000306416"/>
    </source>
</evidence>
<keyword evidence="3" id="KW-1185">Reference proteome</keyword>
<dbReference type="Proteomes" id="UP000306416">
    <property type="component" value="Unassembled WGS sequence"/>
</dbReference>
<feature type="signal peptide" evidence="1">
    <location>
        <begin position="1"/>
        <end position="18"/>
    </location>
</feature>
<protein>
    <recommendedName>
        <fullName evidence="4">Lipoprotein</fullName>
    </recommendedName>
</protein>
<keyword evidence="1" id="KW-0732">Signal</keyword>
<comment type="caution">
    <text evidence="2">The sequence shown here is derived from an EMBL/GenBank/DDBJ whole genome shotgun (WGS) entry which is preliminary data.</text>
</comment>
<dbReference type="AlphaFoldDB" id="A0A4S1CKY1"/>
<feature type="chain" id="PRO_5020677893" description="Lipoprotein" evidence="1">
    <location>
        <begin position="19"/>
        <end position="198"/>
    </location>
</feature>
<dbReference type="RefSeq" id="WP_135868719.1">
    <property type="nucleotide sequence ID" value="NZ_SRSC01000001.1"/>
</dbReference>
<gene>
    <name evidence="2" type="ORF">E4633_02670</name>
</gene>
<organism evidence="2 3">
    <name type="scientific">Geomonas terrae</name>
    <dbReference type="NCBI Taxonomy" id="2562681"/>
    <lineage>
        <taxon>Bacteria</taxon>
        <taxon>Pseudomonadati</taxon>
        <taxon>Thermodesulfobacteriota</taxon>
        <taxon>Desulfuromonadia</taxon>
        <taxon>Geobacterales</taxon>
        <taxon>Geobacteraceae</taxon>
        <taxon>Geomonas</taxon>
    </lineage>
</organism>
<evidence type="ECO:0000256" key="1">
    <source>
        <dbReference type="SAM" id="SignalP"/>
    </source>
</evidence>
<accession>A0A4S1CKY1</accession>